<proteinExistence type="predicted"/>
<keyword evidence="2" id="KW-0539">Nucleus</keyword>
<evidence type="ECO:0000256" key="3">
    <source>
        <dbReference type="SAM" id="MobiDB-lite"/>
    </source>
</evidence>
<dbReference type="InterPro" id="IPR023779">
    <property type="entry name" value="Chromodomain_CS"/>
</dbReference>
<dbReference type="SMART" id="SM00298">
    <property type="entry name" value="CHROMO"/>
    <property type="match status" value="1"/>
</dbReference>
<accession>A0A9P3HBX6</accession>
<feature type="compositionally biased region" description="Acidic residues" evidence="3">
    <location>
        <begin position="30"/>
        <end position="48"/>
    </location>
</feature>
<dbReference type="GO" id="GO:0000792">
    <property type="term" value="C:heterochromatin"/>
    <property type="evidence" value="ECO:0007669"/>
    <property type="project" value="UniProtKB-ARBA"/>
</dbReference>
<dbReference type="InterPro" id="IPR016197">
    <property type="entry name" value="Chromo-like_dom_sf"/>
</dbReference>
<dbReference type="PANTHER" id="PTHR22812">
    <property type="entry name" value="CHROMOBOX PROTEIN"/>
    <property type="match status" value="1"/>
</dbReference>
<dbReference type="PROSITE" id="PS00598">
    <property type="entry name" value="CHROMO_1"/>
    <property type="match status" value="1"/>
</dbReference>
<dbReference type="SMART" id="SM00300">
    <property type="entry name" value="ChSh"/>
    <property type="match status" value="1"/>
</dbReference>
<sequence>MSMTVVKQEPMDSSNAGGQGHSKDVKMETAESDDPFAQGEDEDMEDEGEDVFEVERVVGHSFNPILKTMRYFIKWKGYTTQDNTWEPDQAVFAHSLISEYWDRYTKWGGKKSDLEGRDPPPPSRKAVSKVPKAGHSKSAGSDSFFQELASSNRTVSQGKEQSSTWSVTPSTSTTSTAAPAVVPVVMSAGLPSAAPTVAPAIVPTVVPTIAPKVAIPVATPSVAPTVSATGTTASAIKINMGEKHTGSGESSLSVNPTKKARTASPNSASKDQVLDQEPYSPPFDLPSWEELVKQIDSVERRDGVLIAHLLWYNGKRSEHTNMVVRKKCPVKLVEFYESMLHFTEEQ</sequence>
<dbReference type="Pfam" id="PF01393">
    <property type="entry name" value="Chromo_shadow"/>
    <property type="match status" value="1"/>
</dbReference>
<dbReference type="AlphaFoldDB" id="A0A9P3HBX6"/>
<feature type="compositionally biased region" description="Polar residues" evidence="3">
    <location>
        <begin position="138"/>
        <end position="161"/>
    </location>
</feature>
<evidence type="ECO:0000313" key="6">
    <source>
        <dbReference type="Proteomes" id="UP000827284"/>
    </source>
</evidence>
<dbReference type="Proteomes" id="UP000827284">
    <property type="component" value="Unassembled WGS sequence"/>
</dbReference>
<feature type="region of interest" description="Disordered" evidence="3">
    <location>
        <begin position="1"/>
        <end position="48"/>
    </location>
</feature>
<feature type="domain" description="Chromo" evidence="4">
    <location>
        <begin position="52"/>
        <end position="112"/>
    </location>
</feature>
<feature type="compositionally biased region" description="Polar residues" evidence="3">
    <location>
        <begin position="1"/>
        <end position="16"/>
    </location>
</feature>
<name>A0A9P3HBX6_9FUNG</name>
<comment type="caution">
    <text evidence="5">The sequence shown here is derived from an EMBL/GenBank/DDBJ whole genome shotgun (WGS) entry which is preliminary data.</text>
</comment>
<keyword evidence="6" id="KW-1185">Reference proteome</keyword>
<dbReference type="PROSITE" id="PS50013">
    <property type="entry name" value="CHROMO_2"/>
    <property type="match status" value="1"/>
</dbReference>
<protein>
    <recommendedName>
        <fullName evidence="4">Chromo domain-containing protein</fullName>
    </recommendedName>
</protein>
<comment type="subcellular location">
    <subcellularLocation>
        <location evidence="1">Nucleus</location>
    </subcellularLocation>
</comment>
<reference evidence="5" key="1">
    <citation type="submission" date="2021-11" db="EMBL/GenBank/DDBJ databases">
        <authorList>
            <person name="Herlambang A."/>
            <person name="Guo Y."/>
            <person name="Takashima Y."/>
            <person name="Nishizawa T."/>
        </authorList>
    </citation>
    <scope>NUCLEOTIDE SEQUENCE</scope>
    <source>
        <strain evidence="5">E1425</strain>
    </source>
</reference>
<dbReference type="SUPFAM" id="SSF54160">
    <property type="entry name" value="Chromo domain-like"/>
    <property type="match status" value="2"/>
</dbReference>
<organism evidence="5 6">
    <name type="scientific">Entomortierella parvispora</name>
    <dbReference type="NCBI Taxonomy" id="205924"/>
    <lineage>
        <taxon>Eukaryota</taxon>
        <taxon>Fungi</taxon>
        <taxon>Fungi incertae sedis</taxon>
        <taxon>Mucoromycota</taxon>
        <taxon>Mortierellomycotina</taxon>
        <taxon>Mortierellomycetes</taxon>
        <taxon>Mortierellales</taxon>
        <taxon>Mortierellaceae</taxon>
        <taxon>Entomortierella</taxon>
    </lineage>
</organism>
<dbReference type="InterPro" id="IPR023780">
    <property type="entry name" value="Chromo_domain"/>
</dbReference>
<evidence type="ECO:0000256" key="2">
    <source>
        <dbReference type="ARBA" id="ARBA00023242"/>
    </source>
</evidence>
<feature type="compositionally biased region" description="Polar residues" evidence="3">
    <location>
        <begin position="247"/>
        <end position="256"/>
    </location>
</feature>
<dbReference type="GO" id="GO:0005634">
    <property type="term" value="C:nucleus"/>
    <property type="evidence" value="ECO:0007669"/>
    <property type="project" value="UniProtKB-SubCell"/>
</dbReference>
<dbReference type="OrthoDB" id="433924at2759"/>
<feature type="region of interest" description="Disordered" evidence="3">
    <location>
        <begin position="241"/>
        <end position="281"/>
    </location>
</feature>
<gene>
    <name evidence="5" type="ORF">EMPS_06129</name>
</gene>
<dbReference type="CDD" id="cd00024">
    <property type="entry name" value="CD_CSD"/>
    <property type="match status" value="1"/>
</dbReference>
<evidence type="ECO:0000259" key="4">
    <source>
        <dbReference type="PROSITE" id="PS50013"/>
    </source>
</evidence>
<feature type="compositionally biased region" description="Low complexity" evidence="3">
    <location>
        <begin position="162"/>
        <end position="175"/>
    </location>
</feature>
<dbReference type="EMBL" id="BQFW01000008">
    <property type="protein sequence ID" value="GJJ73771.1"/>
    <property type="molecule type" value="Genomic_DNA"/>
</dbReference>
<feature type="region of interest" description="Disordered" evidence="3">
    <location>
        <begin position="110"/>
        <end position="175"/>
    </location>
</feature>
<dbReference type="InterPro" id="IPR000953">
    <property type="entry name" value="Chromo/chromo_shadow_dom"/>
</dbReference>
<dbReference type="Gene3D" id="2.40.50.40">
    <property type="match status" value="2"/>
</dbReference>
<dbReference type="Pfam" id="PF00385">
    <property type="entry name" value="Chromo"/>
    <property type="match status" value="1"/>
</dbReference>
<dbReference type="InterPro" id="IPR008251">
    <property type="entry name" value="Chromo_shadow_dom"/>
</dbReference>
<evidence type="ECO:0000313" key="5">
    <source>
        <dbReference type="EMBL" id="GJJ73771.1"/>
    </source>
</evidence>
<reference evidence="5" key="2">
    <citation type="journal article" date="2022" name="Microbiol. Resour. Announc.">
        <title>Whole-Genome Sequence of Entomortierella parvispora E1425, a Mucoromycotan Fungus Associated with Burkholderiaceae-Related Endosymbiotic Bacteria.</title>
        <authorList>
            <person name="Herlambang A."/>
            <person name="Guo Y."/>
            <person name="Takashima Y."/>
            <person name="Narisawa K."/>
            <person name="Ohta H."/>
            <person name="Nishizawa T."/>
        </authorList>
    </citation>
    <scope>NUCLEOTIDE SEQUENCE</scope>
    <source>
        <strain evidence="5">E1425</strain>
    </source>
</reference>
<dbReference type="InterPro" id="IPR051219">
    <property type="entry name" value="Heterochromatin_chromo-domain"/>
</dbReference>
<evidence type="ECO:0000256" key="1">
    <source>
        <dbReference type="ARBA" id="ARBA00004123"/>
    </source>
</evidence>